<gene>
    <name evidence="1" type="ordered locus">ssl1300</name>
</gene>
<dbReference type="PaxDb" id="1148-1673307"/>
<evidence type="ECO:0000313" key="2">
    <source>
        <dbReference type="Proteomes" id="UP000001425"/>
    </source>
</evidence>
<dbReference type="STRING" id="1148.gene:10499831"/>
<dbReference type="Proteomes" id="UP000001425">
    <property type="component" value="Chromosome"/>
</dbReference>
<dbReference type="eggNOG" id="COG4456">
    <property type="taxonomic scope" value="Bacteria"/>
</dbReference>
<sequence>MKRSVTMSSTYVVKLDSRGKSQSLTLPEDLRLNATEVEIYCQDGRLIIEPLPQPSLLAKLVLLDDIEESFPENFTDNLPLDNINL</sequence>
<name>P72576_SYNY3</name>
<dbReference type="PIR" id="S74413">
    <property type="entry name" value="S74413"/>
</dbReference>
<dbReference type="EnsemblBacteria" id="BAA10331">
    <property type="protein sequence ID" value="BAA10331"/>
    <property type="gene ID" value="BAA10331"/>
</dbReference>
<organism evidence="1 2">
    <name type="scientific">Synechocystis sp. (strain ATCC 27184 / PCC 6803 / Kazusa)</name>
    <dbReference type="NCBI Taxonomy" id="1111708"/>
    <lineage>
        <taxon>Bacteria</taxon>
        <taxon>Bacillati</taxon>
        <taxon>Cyanobacteriota</taxon>
        <taxon>Cyanophyceae</taxon>
        <taxon>Synechococcales</taxon>
        <taxon>Merismopediaceae</taxon>
        <taxon>Synechocystis</taxon>
    </lineage>
</organism>
<reference evidence="1 2" key="1">
    <citation type="journal article" date="1995" name="DNA Res.">
        <title>Sequence analysis of the genome of the unicellular cyanobacterium Synechocystis sp. strain PCC6803. I. Sequence features in the 1 Mb region from map positions 64% to 92% of the genome.</title>
        <authorList>
            <person name="Kaneko T."/>
            <person name="Tanaka A."/>
            <person name="Sato S."/>
            <person name="Kotani H."/>
            <person name="Sazuka T."/>
            <person name="Miyajima N."/>
            <person name="Sugiura M."/>
            <person name="Tabata S."/>
        </authorList>
    </citation>
    <scope>NUCLEOTIDE SEQUENCE [LARGE SCALE GENOMIC DNA]</scope>
    <source>
        <strain evidence="2">ATCC 27184 / PCC 6803 / Kazusa</strain>
    </source>
</reference>
<dbReference type="InParanoid" id="P72576"/>
<dbReference type="InterPro" id="IPR037914">
    <property type="entry name" value="SpoVT-AbrB_sf"/>
</dbReference>
<dbReference type="KEGG" id="syn:ssl1300"/>
<dbReference type="AlphaFoldDB" id="P72576"/>
<accession>P72576</accession>
<reference evidence="1 2" key="2">
    <citation type="journal article" date="1996" name="DNA Res.">
        <title>Sequence analysis of the genome of the unicellular cyanobacterium Synechocystis sp. strain PCC6803. II. Sequence determination of the entire genome and assignment of potential protein-coding regions.</title>
        <authorList>
            <person name="Kaneko T."/>
            <person name="Sato S."/>
            <person name="Kotani H."/>
            <person name="Tanaka A."/>
            <person name="Asamizu E."/>
            <person name="Nakamura Y."/>
            <person name="Miyajima N."/>
            <person name="Hirosawa M."/>
            <person name="Sugiura M."/>
            <person name="Sasamoto S."/>
            <person name="Kimura T."/>
            <person name="Hosouchi T."/>
            <person name="Matsuno A."/>
            <person name="Muraki A."/>
            <person name="Nakazaki N."/>
            <person name="Naruo K."/>
            <person name="Okumura S."/>
            <person name="Shimpo S."/>
            <person name="Takeuchi C."/>
            <person name="Wada T."/>
            <person name="Watanabe A."/>
            <person name="Yamada M."/>
            <person name="Yasuda M."/>
            <person name="Tabata S."/>
        </authorList>
    </citation>
    <scope>NUCLEOTIDE SEQUENCE [LARGE SCALE GENOMIC DNA]</scope>
    <source>
        <strain evidence="2">ATCC 27184 / PCC 6803 / Kazusa</strain>
    </source>
</reference>
<proteinExistence type="predicted"/>
<protein>
    <submittedName>
        <fullName evidence="1">Ssl1300 protein</fullName>
    </submittedName>
</protein>
<dbReference type="PANTHER" id="PTHR37550">
    <property type="entry name" value="ANTITOXIN VAPB1"/>
    <property type="match status" value="1"/>
</dbReference>
<dbReference type="InterPro" id="IPR051734">
    <property type="entry name" value="VapB_TA_antitoxins"/>
</dbReference>
<dbReference type="EMBL" id="BA000022">
    <property type="protein sequence ID" value="BAA10331.1"/>
    <property type="molecule type" value="Genomic_DNA"/>
</dbReference>
<evidence type="ECO:0000313" key="1">
    <source>
        <dbReference type="EMBL" id="BAA10331.1"/>
    </source>
</evidence>
<keyword evidence="2" id="KW-1185">Reference proteome</keyword>
<dbReference type="PANTHER" id="PTHR37550:SF1">
    <property type="entry name" value="SSL1300 PROTEIN"/>
    <property type="match status" value="1"/>
</dbReference>
<dbReference type="SUPFAM" id="SSF89447">
    <property type="entry name" value="AbrB/MazE/MraZ-like"/>
    <property type="match status" value="1"/>
</dbReference>